<evidence type="ECO:0000313" key="2">
    <source>
        <dbReference type="Proteomes" id="UP000702952"/>
    </source>
</evidence>
<sequence>MTFEVDAGLQTLSADKVFDNERRKPLTLVAGRTLAVATTDDLVSGLPQEMS</sequence>
<dbReference type="Proteomes" id="UP000702952">
    <property type="component" value="Unassembled WGS sequence"/>
</dbReference>
<protein>
    <submittedName>
        <fullName evidence="1">Uncharacterized protein</fullName>
    </submittedName>
</protein>
<evidence type="ECO:0000313" key="1">
    <source>
        <dbReference type="EMBL" id="NTC26544.1"/>
    </source>
</evidence>
<accession>A0AA44J5Y1</accession>
<organism evidence="1 2">
    <name type="scientific">Agrobacterium tumefaciens</name>
    <dbReference type="NCBI Taxonomy" id="358"/>
    <lineage>
        <taxon>Bacteria</taxon>
        <taxon>Pseudomonadati</taxon>
        <taxon>Pseudomonadota</taxon>
        <taxon>Alphaproteobacteria</taxon>
        <taxon>Hyphomicrobiales</taxon>
        <taxon>Rhizobiaceae</taxon>
        <taxon>Rhizobium/Agrobacterium group</taxon>
        <taxon>Agrobacterium</taxon>
        <taxon>Agrobacterium tumefaciens complex</taxon>
    </lineage>
</organism>
<dbReference type="AlphaFoldDB" id="A0AA44J5Y1"/>
<comment type="caution">
    <text evidence="1">The sequence shown here is derived from an EMBL/GenBank/DDBJ whole genome shotgun (WGS) entry which is preliminary data.</text>
</comment>
<name>A0AA44J5Y1_AGRTU</name>
<proteinExistence type="predicted"/>
<reference evidence="1" key="1">
    <citation type="journal article" date="2020" name="Science">
        <title>Unexpected conservation and global transmission of agrobacterial virulence plasmids.</title>
        <authorList>
            <person name="Weisberg A.J."/>
            <person name="Davis E.W. 2nd"/>
            <person name="Tabima J."/>
            <person name="Belcher M.S."/>
            <person name="Miller M."/>
            <person name="Kuo C.H."/>
            <person name="Loper J.E."/>
            <person name="Grunwald N.J."/>
            <person name="Putnam M.L."/>
            <person name="Chang J.H."/>
        </authorList>
    </citation>
    <scope>NUCLEOTIDE SEQUENCE</scope>
    <source>
        <strain evidence="1">17-1853-1a</strain>
    </source>
</reference>
<dbReference type="EMBL" id="JAAMAY010000001">
    <property type="protein sequence ID" value="NTC26544.1"/>
    <property type="molecule type" value="Genomic_DNA"/>
</dbReference>
<gene>
    <name evidence="1" type="ORF">G6M46_00005</name>
</gene>
<dbReference type="RefSeq" id="WP_158007492.1">
    <property type="nucleotide sequence ID" value="NZ_CP123840.1"/>
</dbReference>